<organism evidence="12 13">
    <name type="scientific">Mycobacterium heidelbergense</name>
    <dbReference type="NCBI Taxonomy" id="53376"/>
    <lineage>
        <taxon>Bacteria</taxon>
        <taxon>Bacillati</taxon>
        <taxon>Actinomycetota</taxon>
        <taxon>Actinomycetes</taxon>
        <taxon>Mycobacteriales</taxon>
        <taxon>Mycobacteriaceae</taxon>
        <taxon>Mycobacterium</taxon>
        <taxon>Mycobacterium simiae complex</taxon>
    </lineage>
</organism>
<dbReference type="InterPro" id="IPR027573">
    <property type="entry name" value="Methyltran_FxLD"/>
</dbReference>
<evidence type="ECO:0000313" key="12">
    <source>
        <dbReference type="EMBL" id="ORA76017.1"/>
    </source>
</evidence>
<keyword evidence="7 12" id="KW-0808">Transferase</keyword>
<comment type="caution">
    <text evidence="12">The sequence shown here is derived from an EMBL/GenBank/DDBJ whole genome shotgun (WGS) entry which is preliminary data.</text>
</comment>
<dbReference type="InterPro" id="IPR000682">
    <property type="entry name" value="PCMT"/>
</dbReference>
<evidence type="ECO:0000256" key="2">
    <source>
        <dbReference type="ARBA" id="ARBA00005369"/>
    </source>
</evidence>
<gene>
    <name evidence="12" type="ORF">BST25_03310</name>
</gene>
<evidence type="ECO:0000256" key="5">
    <source>
        <dbReference type="ARBA" id="ARBA00022490"/>
    </source>
</evidence>
<evidence type="ECO:0000256" key="9">
    <source>
        <dbReference type="ARBA" id="ARBA00030757"/>
    </source>
</evidence>
<comment type="subcellular location">
    <subcellularLocation>
        <location evidence="1">Cytoplasm</location>
    </subcellularLocation>
</comment>
<dbReference type="PANTHER" id="PTHR11579:SF0">
    <property type="entry name" value="PROTEIN-L-ISOASPARTATE(D-ASPARTATE) O-METHYLTRANSFERASE"/>
    <property type="match status" value="1"/>
</dbReference>
<reference evidence="12 13" key="1">
    <citation type="submission" date="2017-02" db="EMBL/GenBank/DDBJ databases">
        <title>The new phylogeny of genus Mycobacterium.</title>
        <authorList>
            <person name="Tortoli E."/>
            <person name="Trovato A."/>
            <person name="Cirillo D.M."/>
        </authorList>
    </citation>
    <scope>NUCLEOTIDE SEQUENCE [LARGE SCALE GENOMIC DNA]</scope>
    <source>
        <strain evidence="12 13">DSM 44471</strain>
    </source>
</reference>
<evidence type="ECO:0000256" key="3">
    <source>
        <dbReference type="ARBA" id="ARBA00011890"/>
    </source>
</evidence>
<dbReference type="GO" id="GO:0005737">
    <property type="term" value="C:cytoplasm"/>
    <property type="evidence" value="ECO:0007669"/>
    <property type="project" value="UniProtKB-SubCell"/>
</dbReference>
<comment type="similarity">
    <text evidence="2">Belongs to the methyltransferase superfamily. L-isoaspartyl/D-aspartyl protein methyltransferase family.</text>
</comment>
<dbReference type="Pfam" id="PF01135">
    <property type="entry name" value="PCMT"/>
    <property type="match status" value="1"/>
</dbReference>
<dbReference type="EC" id="2.1.1.77" evidence="3"/>
<name>A0A1X0DUJ7_MYCHE</name>
<evidence type="ECO:0000256" key="7">
    <source>
        <dbReference type="ARBA" id="ARBA00022679"/>
    </source>
</evidence>
<dbReference type="CDD" id="cd02440">
    <property type="entry name" value="AdoMet_MTases"/>
    <property type="match status" value="1"/>
</dbReference>
<dbReference type="STRING" id="53376.BST25_03310"/>
<dbReference type="PROSITE" id="PS01279">
    <property type="entry name" value="PCMT"/>
    <property type="match status" value="1"/>
</dbReference>
<dbReference type="PANTHER" id="PTHR11579">
    <property type="entry name" value="PROTEIN-L-ISOASPARTATE O-METHYLTRANSFERASE"/>
    <property type="match status" value="1"/>
</dbReference>
<dbReference type="SUPFAM" id="SSF53335">
    <property type="entry name" value="S-adenosyl-L-methionine-dependent methyltransferases"/>
    <property type="match status" value="1"/>
</dbReference>
<dbReference type="Gene3D" id="3.40.50.150">
    <property type="entry name" value="Vaccinia Virus protein VP39"/>
    <property type="match status" value="1"/>
</dbReference>
<accession>A0A1X0DUJ7</accession>
<dbReference type="EMBL" id="MVHR01000003">
    <property type="protein sequence ID" value="ORA76017.1"/>
    <property type="molecule type" value="Genomic_DNA"/>
</dbReference>
<evidence type="ECO:0000256" key="11">
    <source>
        <dbReference type="ARBA" id="ARBA00031350"/>
    </source>
</evidence>
<keyword evidence="13" id="KW-1185">Reference proteome</keyword>
<evidence type="ECO:0000256" key="8">
    <source>
        <dbReference type="ARBA" id="ARBA00022691"/>
    </source>
</evidence>
<evidence type="ECO:0000256" key="1">
    <source>
        <dbReference type="ARBA" id="ARBA00004496"/>
    </source>
</evidence>
<protein>
    <recommendedName>
        <fullName evidence="4">Protein-L-isoaspartate O-methyltransferase</fullName>
        <ecNumber evidence="3">2.1.1.77</ecNumber>
    </recommendedName>
    <alternativeName>
        <fullName evidence="11">L-isoaspartyl protein carboxyl methyltransferase</fullName>
    </alternativeName>
    <alternativeName>
        <fullName evidence="9">Protein L-isoaspartyl methyltransferase</fullName>
    </alternativeName>
    <alternativeName>
        <fullName evidence="10">Protein-beta-aspartate methyltransferase</fullName>
    </alternativeName>
</protein>
<dbReference type="GO" id="GO:0004719">
    <property type="term" value="F:protein-L-isoaspartate (D-aspartate) O-methyltransferase activity"/>
    <property type="evidence" value="ECO:0007669"/>
    <property type="project" value="UniProtKB-EC"/>
</dbReference>
<sequence length="412" mass="43468">MAAVDGVRAGWQDLRDRLVDGLELAGHVSSERVAAALRTVPRHVFLPGIEPERVYRDEAFPIKYDDGGFPISSSSQPAIIARMLDQLDVQPGQRVLEIGTGTGYNAALLGHLVGETGTVISVDIDADLVTDARKRLAACGVSQVTVVCGDGGLGWSEHAPYDRIIATVGAWDISPAWVAQLAPRGRLVVPLDLRGPQRSIAFQPIDNHLESVSVVFCGFMRMRGAFAGPESIHQLGPEQGVLLGLAEQRPVDADALYAALAQPGVDVPSGVHVTLDDARRGLGLWLALHEPAIAGLSAIGAAANHGLVPALIEYPGRGTATTVLVGNGALAALVRLGEGQPFELGARPLGQEGHRLAQRLVGHIHDWNAQGRPGTAGLHVTAYPHGTDPGPIAEPGSVIDKRYNRLALTWVS</sequence>
<dbReference type="GO" id="GO:0032259">
    <property type="term" value="P:methylation"/>
    <property type="evidence" value="ECO:0007669"/>
    <property type="project" value="UniProtKB-KW"/>
</dbReference>
<evidence type="ECO:0000256" key="6">
    <source>
        <dbReference type="ARBA" id="ARBA00022603"/>
    </source>
</evidence>
<dbReference type="AlphaFoldDB" id="A0A1X0DUJ7"/>
<dbReference type="InterPro" id="IPR029063">
    <property type="entry name" value="SAM-dependent_MTases_sf"/>
</dbReference>
<proteinExistence type="inferred from homology"/>
<keyword evidence="6 12" id="KW-0489">Methyltransferase</keyword>
<evidence type="ECO:0000313" key="13">
    <source>
        <dbReference type="Proteomes" id="UP000192566"/>
    </source>
</evidence>
<dbReference type="Proteomes" id="UP000192566">
    <property type="component" value="Unassembled WGS sequence"/>
</dbReference>
<dbReference type="NCBIfam" id="TIGR04364">
    <property type="entry name" value="methyltran_FxLD"/>
    <property type="match status" value="1"/>
</dbReference>
<evidence type="ECO:0000256" key="4">
    <source>
        <dbReference type="ARBA" id="ARBA00013346"/>
    </source>
</evidence>
<keyword evidence="5" id="KW-0963">Cytoplasm</keyword>
<evidence type="ECO:0000256" key="10">
    <source>
        <dbReference type="ARBA" id="ARBA00031323"/>
    </source>
</evidence>
<keyword evidence="8" id="KW-0949">S-adenosyl-L-methionine</keyword>